<dbReference type="Gene3D" id="1.25.40.180">
    <property type="match status" value="2"/>
</dbReference>
<dbReference type="SUPFAM" id="SSF48371">
    <property type="entry name" value="ARM repeat"/>
    <property type="match status" value="1"/>
</dbReference>
<dbReference type="PANTHER" id="PTHR23253">
    <property type="entry name" value="EUKARYOTIC TRANSLATION INITIATION FACTOR 4 GAMMA"/>
    <property type="match status" value="1"/>
</dbReference>
<dbReference type="Proteomes" id="UP001219525">
    <property type="component" value="Unassembled WGS sequence"/>
</dbReference>
<evidence type="ECO:0000256" key="1">
    <source>
        <dbReference type="ARBA" id="ARBA00005775"/>
    </source>
</evidence>
<evidence type="ECO:0000256" key="2">
    <source>
        <dbReference type="ARBA" id="ARBA00022540"/>
    </source>
</evidence>
<proteinExistence type="inferred from homology"/>
<evidence type="ECO:0000313" key="5">
    <source>
        <dbReference type="Proteomes" id="UP001219525"/>
    </source>
</evidence>
<evidence type="ECO:0000313" key="4">
    <source>
        <dbReference type="EMBL" id="KAJ7201790.1"/>
    </source>
</evidence>
<reference evidence="4" key="1">
    <citation type="submission" date="2023-03" db="EMBL/GenBank/DDBJ databases">
        <title>Massive genome expansion in bonnet fungi (Mycena s.s.) driven by repeated elements and novel gene families across ecological guilds.</title>
        <authorList>
            <consortium name="Lawrence Berkeley National Laboratory"/>
            <person name="Harder C.B."/>
            <person name="Miyauchi S."/>
            <person name="Viragh M."/>
            <person name="Kuo A."/>
            <person name="Thoen E."/>
            <person name="Andreopoulos B."/>
            <person name="Lu D."/>
            <person name="Skrede I."/>
            <person name="Drula E."/>
            <person name="Henrissat B."/>
            <person name="Morin E."/>
            <person name="Kohler A."/>
            <person name="Barry K."/>
            <person name="LaButti K."/>
            <person name="Morin E."/>
            <person name="Salamov A."/>
            <person name="Lipzen A."/>
            <person name="Mereny Z."/>
            <person name="Hegedus B."/>
            <person name="Baldrian P."/>
            <person name="Stursova M."/>
            <person name="Weitz H."/>
            <person name="Taylor A."/>
            <person name="Grigoriev I.V."/>
            <person name="Nagy L.G."/>
            <person name="Martin F."/>
            <person name="Kauserud H."/>
        </authorList>
    </citation>
    <scope>NUCLEOTIDE SEQUENCE</scope>
    <source>
        <strain evidence="4">9144</strain>
    </source>
</reference>
<dbReference type="GO" id="GO:0003729">
    <property type="term" value="F:mRNA binding"/>
    <property type="evidence" value="ECO:0007669"/>
    <property type="project" value="TreeGrafter"/>
</dbReference>
<dbReference type="PANTHER" id="PTHR23253:SF9">
    <property type="entry name" value="EUKARYOTIC TRANSLATION INITIATION FACTOR 4 GAMMA 2"/>
    <property type="match status" value="1"/>
</dbReference>
<accession>A0AAD6V3D8</accession>
<dbReference type="AlphaFoldDB" id="A0AAD6V3D8"/>
<keyword evidence="3" id="KW-0648">Protein biosynthesis</keyword>
<dbReference type="GO" id="GO:0003743">
    <property type="term" value="F:translation initiation factor activity"/>
    <property type="evidence" value="ECO:0007669"/>
    <property type="project" value="UniProtKB-KW"/>
</dbReference>
<protein>
    <submittedName>
        <fullName evidence="4">Uncharacterized protein</fullName>
    </submittedName>
</protein>
<evidence type="ECO:0000256" key="3">
    <source>
        <dbReference type="ARBA" id="ARBA00022917"/>
    </source>
</evidence>
<name>A0AAD6V3D8_9AGAR</name>
<sequence length="160" mass="17877">MALLGSLSESTGAPPLTAVGKHQLQGTAEATNEDPVLYSDEYYAAQKAKRQGLGLIKFIGGLFKLEMLTERIMHDFLDTSTPKARAHLDVYFSRMNKLCKSNSVGSRMQFMLQMLSSFVSTNGPLGLPPQLRRHMKLSFSPISLEQNQACFWENFCTRNP</sequence>
<dbReference type="EMBL" id="JARJCW010000057">
    <property type="protein sequence ID" value="KAJ7201790.1"/>
    <property type="molecule type" value="Genomic_DNA"/>
</dbReference>
<gene>
    <name evidence="4" type="ORF">GGX14DRAFT_399740</name>
</gene>
<keyword evidence="2" id="KW-0396">Initiation factor</keyword>
<comment type="caution">
    <text evidence="4">The sequence shown here is derived from an EMBL/GenBank/DDBJ whole genome shotgun (WGS) entry which is preliminary data.</text>
</comment>
<dbReference type="InterPro" id="IPR016024">
    <property type="entry name" value="ARM-type_fold"/>
</dbReference>
<organism evidence="4 5">
    <name type="scientific">Mycena pura</name>
    <dbReference type="NCBI Taxonomy" id="153505"/>
    <lineage>
        <taxon>Eukaryota</taxon>
        <taxon>Fungi</taxon>
        <taxon>Dikarya</taxon>
        <taxon>Basidiomycota</taxon>
        <taxon>Agaricomycotina</taxon>
        <taxon>Agaricomycetes</taxon>
        <taxon>Agaricomycetidae</taxon>
        <taxon>Agaricales</taxon>
        <taxon>Marasmiineae</taxon>
        <taxon>Mycenaceae</taxon>
        <taxon>Mycena</taxon>
    </lineage>
</organism>
<dbReference type="GO" id="GO:0016281">
    <property type="term" value="C:eukaryotic translation initiation factor 4F complex"/>
    <property type="evidence" value="ECO:0007669"/>
    <property type="project" value="TreeGrafter"/>
</dbReference>
<keyword evidence="5" id="KW-1185">Reference proteome</keyword>
<comment type="similarity">
    <text evidence="1">Belongs to the eukaryotic initiation factor 4G family.</text>
</comment>